<keyword evidence="2" id="KW-1185">Reference proteome</keyword>
<dbReference type="HOGENOM" id="CLU_2107682_0_0_11"/>
<dbReference type="PATRIC" id="fig|1352936.5.peg.9089"/>
<sequence length="115" mass="12260">MKIRVSLVGHASSADAQQVINDTRSSAKGCSHLTDEGGKQRMNLAPLPLPVMGDDSTVTRVGLISGRLSECVTIGLVRVGTVSLTITVFAHDGYYPHMLQEVAKASVSKLQKAQR</sequence>
<accession>V6JG77</accession>
<name>V6JG77_STRRC</name>
<dbReference type="EMBL" id="AWQX01000386">
    <property type="protein sequence ID" value="EST18850.1"/>
    <property type="molecule type" value="Genomic_DNA"/>
</dbReference>
<dbReference type="Proteomes" id="UP000017984">
    <property type="component" value="Chromosome"/>
</dbReference>
<evidence type="ECO:0000313" key="2">
    <source>
        <dbReference type="Proteomes" id="UP000017984"/>
    </source>
</evidence>
<gene>
    <name evidence="1" type="ORF">M878_43840</name>
</gene>
<protein>
    <submittedName>
        <fullName evidence="1">Uncharacterized protein</fullName>
    </submittedName>
</protein>
<reference evidence="1 2" key="1">
    <citation type="journal article" date="2014" name="Genome Announc.">
        <title>Draft Genome Sequence of Streptomyces roseochromogenes subsp. oscitans DS 12.976, Producer of the Aminocoumarin Antibiotic Clorobiocin.</title>
        <authorList>
            <person name="Ruckert C."/>
            <person name="Kalinowski J."/>
            <person name="Heide L."/>
            <person name="Apel A.K."/>
        </authorList>
    </citation>
    <scope>NUCLEOTIDE SEQUENCE [LARGE SCALE GENOMIC DNA]</scope>
    <source>
        <strain evidence="1 2">DS 12.976</strain>
    </source>
</reference>
<organism evidence="1 2">
    <name type="scientific">Streptomyces roseochromogenus subsp. oscitans DS 12.976</name>
    <dbReference type="NCBI Taxonomy" id="1352936"/>
    <lineage>
        <taxon>Bacteria</taxon>
        <taxon>Bacillati</taxon>
        <taxon>Actinomycetota</taxon>
        <taxon>Actinomycetes</taxon>
        <taxon>Kitasatosporales</taxon>
        <taxon>Streptomycetaceae</taxon>
        <taxon>Streptomyces</taxon>
    </lineage>
</organism>
<comment type="caution">
    <text evidence="1">The sequence shown here is derived from an EMBL/GenBank/DDBJ whole genome shotgun (WGS) entry which is preliminary data.</text>
</comment>
<evidence type="ECO:0000313" key="1">
    <source>
        <dbReference type="EMBL" id="EST18850.1"/>
    </source>
</evidence>
<dbReference type="AlphaFoldDB" id="V6JG77"/>
<proteinExistence type="predicted"/>